<dbReference type="Proteomes" id="UP000010798">
    <property type="component" value="Chromosome"/>
</dbReference>
<evidence type="ECO:0000313" key="2">
    <source>
        <dbReference type="EMBL" id="AGA29896.1"/>
    </source>
</evidence>
<dbReference type="KEGG" id="saci:Sinac_5766"/>
<evidence type="ECO:0000313" key="3">
    <source>
        <dbReference type="Proteomes" id="UP000010798"/>
    </source>
</evidence>
<keyword evidence="3" id="KW-1185">Reference proteome</keyword>
<evidence type="ECO:0000256" key="1">
    <source>
        <dbReference type="SAM" id="MobiDB-lite"/>
    </source>
</evidence>
<dbReference type="RefSeq" id="WP_015248993.1">
    <property type="nucleotide sequence ID" value="NC_019892.1"/>
</dbReference>
<organism evidence="2 3">
    <name type="scientific">Singulisphaera acidiphila (strain ATCC BAA-1392 / DSM 18658 / VKM B-2454 / MOB10)</name>
    <dbReference type="NCBI Taxonomy" id="886293"/>
    <lineage>
        <taxon>Bacteria</taxon>
        <taxon>Pseudomonadati</taxon>
        <taxon>Planctomycetota</taxon>
        <taxon>Planctomycetia</taxon>
        <taxon>Isosphaerales</taxon>
        <taxon>Isosphaeraceae</taxon>
        <taxon>Singulisphaera</taxon>
    </lineage>
</organism>
<sequence>MDAQPKTWRLNRERNPQAPRGAKQIVIPMSRRLYDEIWHDPARLCATVDGWAHSAPEPFPPDFDQGYRLHGFGRESRKLPGLKLRKIVTDDGSS</sequence>
<accession>L0DML3</accession>
<feature type="region of interest" description="Disordered" evidence="1">
    <location>
        <begin position="1"/>
        <end position="20"/>
    </location>
</feature>
<dbReference type="AlphaFoldDB" id="L0DML3"/>
<dbReference type="HOGENOM" id="CLU_2384558_0_0_0"/>
<proteinExistence type="predicted"/>
<reference evidence="2 3" key="1">
    <citation type="submission" date="2012-02" db="EMBL/GenBank/DDBJ databases">
        <title>Complete sequence of chromosome of Singulisphaera acidiphila DSM 18658.</title>
        <authorList>
            <consortium name="US DOE Joint Genome Institute (JGI-PGF)"/>
            <person name="Lucas S."/>
            <person name="Copeland A."/>
            <person name="Lapidus A."/>
            <person name="Glavina del Rio T."/>
            <person name="Dalin E."/>
            <person name="Tice H."/>
            <person name="Bruce D."/>
            <person name="Goodwin L."/>
            <person name="Pitluck S."/>
            <person name="Peters L."/>
            <person name="Ovchinnikova G."/>
            <person name="Chertkov O."/>
            <person name="Kyrpides N."/>
            <person name="Mavromatis K."/>
            <person name="Ivanova N."/>
            <person name="Brettin T."/>
            <person name="Detter J.C."/>
            <person name="Han C."/>
            <person name="Larimer F."/>
            <person name="Land M."/>
            <person name="Hauser L."/>
            <person name="Markowitz V."/>
            <person name="Cheng J.-F."/>
            <person name="Hugenholtz P."/>
            <person name="Woyke T."/>
            <person name="Wu D."/>
            <person name="Tindall B."/>
            <person name="Pomrenke H."/>
            <person name="Brambilla E."/>
            <person name="Klenk H.-P."/>
            <person name="Eisen J.A."/>
        </authorList>
    </citation>
    <scope>NUCLEOTIDE SEQUENCE [LARGE SCALE GENOMIC DNA]</scope>
    <source>
        <strain evidence="3">ATCC BAA-1392 / DSM 18658 / VKM B-2454 / MOB10</strain>
    </source>
</reference>
<name>L0DML3_SINAD</name>
<gene>
    <name evidence="2" type="ordered locus">Sinac_5766</name>
</gene>
<dbReference type="EMBL" id="CP003364">
    <property type="protein sequence ID" value="AGA29896.1"/>
    <property type="molecule type" value="Genomic_DNA"/>
</dbReference>
<protein>
    <submittedName>
        <fullName evidence="2">Uncharacterized protein</fullName>
    </submittedName>
</protein>